<name>A0A382PPZ9_9ZZZZ</name>
<feature type="non-terminal residue" evidence="1">
    <location>
        <position position="122"/>
    </location>
</feature>
<reference evidence="1" key="1">
    <citation type="submission" date="2018-05" db="EMBL/GenBank/DDBJ databases">
        <authorList>
            <person name="Lanie J.A."/>
            <person name="Ng W.-L."/>
            <person name="Kazmierczak K.M."/>
            <person name="Andrzejewski T.M."/>
            <person name="Davidsen T.M."/>
            <person name="Wayne K.J."/>
            <person name="Tettelin H."/>
            <person name="Glass J.I."/>
            <person name="Rusch D."/>
            <person name="Podicherti R."/>
            <person name="Tsui H.-C.T."/>
            <person name="Winkler M.E."/>
        </authorList>
    </citation>
    <scope>NUCLEOTIDE SEQUENCE</scope>
</reference>
<dbReference type="GO" id="GO:0008483">
    <property type="term" value="F:transaminase activity"/>
    <property type="evidence" value="ECO:0007669"/>
    <property type="project" value="TreeGrafter"/>
</dbReference>
<organism evidence="1">
    <name type="scientific">marine metagenome</name>
    <dbReference type="NCBI Taxonomy" id="408172"/>
    <lineage>
        <taxon>unclassified sequences</taxon>
        <taxon>metagenomes</taxon>
        <taxon>ecological metagenomes</taxon>
    </lineage>
</organism>
<dbReference type="GO" id="GO:0030170">
    <property type="term" value="F:pyridoxal phosphate binding"/>
    <property type="evidence" value="ECO:0007669"/>
    <property type="project" value="TreeGrafter"/>
</dbReference>
<dbReference type="EMBL" id="UINC01108944">
    <property type="protein sequence ID" value="SVC75429.1"/>
    <property type="molecule type" value="Genomic_DNA"/>
</dbReference>
<protein>
    <recommendedName>
        <fullName evidence="2">DegT/DnrJ/EryC1/StrS aminotransferase family protein</fullName>
    </recommendedName>
</protein>
<dbReference type="Pfam" id="PF01041">
    <property type="entry name" value="DegT_DnrJ_EryC1"/>
    <property type="match status" value="1"/>
</dbReference>
<dbReference type="InterPro" id="IPR015421">
    <property type="entry name" value="PyrdxlP-dep_Trfase_major"/>
</dbReference>
<accession>A0A382PPZ9</accession>
<dbReference type="GO" id="GO:0000271">
    <property type="term" value="P:polysaccharide biosynthetic process"/>
    <property type="evidence" value="ECO:0007669"/>
    <property type="project" value="TreeGrafter"/>
</dbReference>
<evidence type="ECO:0000313" key="1">
    <source>
        <dbReference type="EMBL" id="SVC75429.1"/>
    </source>
</evidence>
<dbReference type="AlphaFoldDB" id="A0A382PPZ9"/>
<gene>
    <name evidence="1" type="ORF">METZ01_LOCUS328283</name>
</gene>
<dbReference type="InterPro" id="IPR000653">
    <property type="entry name" value="DegT/StrS_aminotransferase"/>
</dbReference>
<evidence type="ECO:0008006" key="2">
    <source>
        <dbReference type="Google" id="ProtNLM"/>
    </source>
</evidence>
<dbReference type="PANTHER" id="PTHR30244">
    <property type="entry name" value="TRANSAMINASE"/>
    <property type="match status" value="1"/>
</dbReference>
<dbReference type="PANTHER" id="PTHR30244:SF34">
    <property type="entry name" value="DTDP-4-AMINO-4,6-DIDEOXYGALACTOSE TRANSAMINASE"/>
    <property type="match status" value="1"/>
</dbReference>
<dbReference type="SUPFAM" id="SSF53383">
    <property type="entry name" value="PLP-dependent transferases"/>
    <property type="match status" value="1"/>
</dbReference>
<dbReference type="Gene3D" id="3.40.640.10">
    <property type="entry name" value="Type I PLP-dependent aspartate aminotransferase-like (Major domain)"/>
    <property type="match status" value="1"/>
</dbReference>
<dbReference type="InterPro" id="IPR015424">
    <property type="entry name" value="PyrdxlP-dep_Trfase"/>
</dbReference>
<proteinExistence type="predicted"/>
<sequence length="122" mass="13259">MDPKWTSGNELKYLQEVLSNSDDVKKNPFTDRLEEAFCNKYGVKYAIAVNSGTSGLHAALVAAGVKPGDEVITTPFTVVVDSTVPVIMGAEPIFADIDPETHNIDPKSIQERITKKTKAIIP</sequence>